<keyword evidence="15" id="KW-0460">Magnesium</keyword>
<dbReference type="PANTHER" id="PTHR24055">
    <property type="entry name" value="MITOGEN-ACTIVATED PROTEIN KINASE"/>
    <property type="match status" value="1"/>
</dbReference>
<dbReference type="GO" id="GO:0005856">
    <property type="term" value="C:cytoskeleton"/>
    <property type="evidence" value="ECO:0007669"/>
    <property type="project" value="UniProtKB-SubCell"/>
</dbReference>
<evidence type="ECO:0000256" key="1">
    <source>
        <dbReference type="ARBA" id="ARBA00001946"/>
    </source>
</evidence>
<dbReference type="GO" id="GO:0004674">
    <property type="term" value="F:protein serine/threonine kinase activity"/>
    <property type="evidence" value="ECO:0007669"/>
    <property type="project" value="UniProtKB-KW"/>
</dbReference>
<evidence type="ECO:0000256" key="19">
    <source>
        <dbReference type="ARBA" id="ARBA00047899"/>
    </source>
</evidence>
<dbReference type="InterPro" id="IPR011009">
    <property type="entry name" value="Kinase-like_dom_sf"/>
</dbReference>
<comment type="subcellular location">
    <subcellularLocation>
        <location evidence="3">Cell projection</location>
        <location evidence="3">Cilium</location>
    </subcellularLocation>
    <subcellularLocation>
        <location evidence="4">Cytoplasm</location>
        <location evidence="4">Cytoskeleton</location>
    </subcellularLocation>
    <subcellularLocation>
        <location evidence="2">Nucleus</location>
    </subcellularLocation>
</comment>
<evidence type="ECO:0000256" key="22">
    <source>
        <dbReference type="SAM" id="MobiDB-lite"/>
    </source>
</evidence>
<evidence type="ECO:0000256" key="9">
    <source>
        <dbReference type="ARBA" id="ARBA00022553"/>
    </source>
</evidence>
<feature type="domain" description="Protein kinase" evidence="23">
    <location>
        <begin position="4"/>
        <end position="284"/>
    </location>
</feature>
<evidence type="ECO:0000256" key="11">
    <source>
        <dbReference type="ARBA" id="ARBA00022723"/>
    </source>
</evidence>
<keyword evidence="7" id="KW-0963">Cytoplasm</keyword>
<dbReference type="GO" id="GO:0005524">
    <property type="term" value="F:ATP binding"/>
    <property type="evidence" value="ECO:0007669"/>
    <property type="project" value="UniProtKB-UniRule"/>
</dbReference>
<keyword evidence="10" id="KW-0808">Transferase</keyword>
<evidence type="ECO:0000256" key="10">
    <source>
        <dbReference type="ARBA" id="ARBA00022679"/>
    </source>
</evidence>
<dbReference type="InterPro" id="IPR017441">
    <property type="entry name" value="Protein_kinase_ATP_BS"/>
</dbReference>
<dbReference type="InterPro" id="IPR008271">
    <property type="entry name" value="Ser/Thr_kinase_AS"/>
</dbReference>
<evidence type="ECO:0000256" key="8">
    <source>
        <dbReference type="ARBA" id="ARBA00022527"/>
    </source>
</evidence>
<gene>
    <name evidence="24" type="ORF">OCTVUL_1B022427</name>
</gene>
<evidence type="ECO:0000256" key="17">
    <source>
        <dbReference type="ARBA" id="ARBA00023242"/>
    </source>
</evidence>
<evidence type="ECO:0000256" key="3">
    <source>
        <dbReference type="ARBA" id="ARBA00004138"/>
    </source>
</evidence>
<keyword evidence="16" id="KW-0206">Cytoskeleton</keyword>
<dbReference type="EC" id="2.7.11.1" evidence="6"/>
<evidence type="ECO:0000313" key="25">
    <source>
        <dbReference type="Proteomes" id="UP001162480"/>
    </source>
</evidence>
<evidence type="ECO:0000256" key="15">
    <source>
        <dbReference type="ARBA" id="ARBA00022842"/>
    </source>
</evidence>
<evidence type="ECO:0000256" key="13">
    <source>
        <dbReference type="ARBA" id="ARBA00022777"/>
    </source>
</evidence>
<keyword evidence="14 21" id="KW-0067">ATP-binding</keyword>
<evidence type="ECO:0000256" key="18">
    <source>
        <dbReference type="ARBA" id="ARBA00023273"/>
    </source>
</evidence>
<evidence type="ECO:0000313" key="24">
    <source>
        <dbReference type="EMBL" id="CAI9743069.1"/>
    </source>
</evidence>
<dbReference type="GO" id="GO:0005929">
    <property type="term" value="C:cilium"/>
    <property type="evidence" value="ECO:0007669"/>
    <property type="project" value="UniProtKB-SubCell"/>
</dbReference>
<reference evidence="24" key="1">
    <citation type="submission" date="2023-08" db="EMBL/GenBank/DDBJ databases">
        <authorList>
            <person name="Alioto T."/>
            <person name="Alioto T."/>
            <person name="Gomez Garrido J."/>
        </authorList>
    </citation>
    <scope>NUCLEOTIDE SEQUENCE</scope>
</reference>
<dbReference type="PROSITE" id="PS50011">
    <property type="entry name" value="PROTEIN_KINASE_DOM"/>
    <property type="match status" value="1"/>
</dbReference>
<dbReference type="FunFam" id="1.10.510.10:FF:000104">
    <property type="entry name" value="serine/threonine-protein kinase MAK isoform X1"/>
    <property type="match status" value="1"/>
</dbReference>
<dbReference type="Proteomes" id="UP001162480">
    <property type="component" value="Chromosome 28"/>
</dbReference>
<feature type="binding site" evidence="21">
    <location>
        <position position="34"/>
    </location>
    <ligand>
        <name>ATP</name>
        <dbReference type="ChEBI" id="CHEBI:30616"/>
    </ligand>
</feature>
<dbReference type="CDD" id="cd07830">
    <property type="entry name" value="STKc_MAK_like"/>
    <property type="match status" value="1"/>
</dbReference>
<dbReference type="SMART" id="SM00220">
    <property type="entry name" value="S_TKc"/>
    <property type="match status" value="1"/>
</dbReference>
<dbReference type="GO" id="GO:0005634">
    <property type="term" value="C:nucleus"/>
    <property type="evidence" value="ECO:0007669"/>
    <property type="project" value="UniProtKB-SubCell"/>
</dbReference>
<dbReference type="InterPro" id="IPR000719">
    <property type="entry name" value="Prot_kinase_dom"/>
</dbReference>
<dbReference type="FunFam" id="3.30.200.20:FF:000071">
    <property type="entry name" value="serine/threonine-protein kinase MAK isoform X1"/>
    <property type="match status" value="1"/>
</dbReference>
<feature type="compositionally biased region" description="Low complexity" evidence="22">
    <location>
        <begin position="320"/>
        <end position="329"/>
    </location>
</feature>
<feature type="region of interest" description="Disordered" evidence="22">
    <location>
        <begin position="289"/>
        <end position="357"/>
    </location>
</feature>
<name>A0AA36C006_OCTVU</name>
<comment type="cofactor">
    <cofactor evidence="1">
        <name>Mg(2+)</name>
        <dbReference type="ChEBI" id="CHEBI:18420"/>
    </cofactor>
</comment>
<keyword evidence="11" id="KW-0479">Metal-binding</keyword>
<dbReference type="SUPFAM" id="SSF56112">
    <property type="entry name" value="Protein kinase-like (PK-like)"/>
    <property type="match status" value="1"/>
</dbReference>
<evidence type="ECO:0000256" key="21">
    <source>
        <dbReference type="PROSITE-ProRule" id="PRU10141"/>
    </source>
</evidence>
<comment type="catalytic activity">
    <reaction evidence="20">
        <text>L-seryl-[protein] + ATP = O-phospho-L-seryl-[protein] + ADP + H(+)</text>
        <dbReference type="Rhea" id="RHEA:17989"/>
        <dbReference type="Rhea" id="RHEA-COMP:9863"/>
        <dbReference type="Rhea" id="RHEA-COMP:11604"/>
        <dbReference type="ChEBI" id="CHEBI:15378"/>
        <dbReference type="ChEBI" id="CHEBI:29999"/>
        <dbReference type="ChEBI" id="CHEBI:30616"/>
        <dbReference type="ChEBI" id="CHEBI:83421"/>
        <dbReference type="ChEBI" id="CHEBI:456216"/>
        <dbReference type="EC" id="2.7.11.1"/>
    </reaction>
</comment>
<evidence type="ECO:0000256" key="4">
    <source>
        <dbReference type="ARBA" id="ARBA00004245"/>
    </source>
</evidence>
<keyword evidence="12 21" id="KW-0547">Nucleotide-binding</keyword>
<feature type="compositionally biased region" description="Polar residues" evidence="22">
    <location>
        <begin position="488"/>
        <end position="501"/>
    </location>
</feature>
<keyword evidence="17" id="KW-0539">Nucleus</keyword>
<keyword evidence="8" id="KW-0723">Serine/threonine-protein kinase</keyword>
<keyword evidence="25" id="KW-1185">Reference proteome</keyword>
<evidence type="ECO:0000256" key="6">
    <source>
        <dbReference type="ARBA" id="ARBA00012513"/>
    </source>
</evidence>
<dbReference type="InterPro" id="IPR050117">
    <property type="entry name" value="MAPK"/>
</dbReference>
<dbReference type="EMBL" id="OX597841">
    <property type="protein sequence ID" value="CAI9743069.1"/>
    <property type="molecule type" value="Genomic_DNA"/>
</dbReference>
<keyword evidence="13" id="KW-0418">Kinase</keyword>
<evidence type="ECO:0000256" key="5">
    <source>
        <dbReference type="ARBA" id="ARBA00006485"/>
    </source>
</evidence>
<dbReference type="Gene3D" id="1.10.510.10">
    <property type="entry name" value="Transferase(Phosphotransferase) domain 1"/>
    <property type="match status" value="1"/>
</dbReference>
<evidence type="ECO:0000256" key="20">
    <source>
        <dbReference type="ARBA" id="ARBA00048679"/>
    </source>
</evidence>
<evidence type="ECO:0000256" key="7">
    <source>
        <dbReference type="ARBA" id="ARBA00022490"/>
    </source>
</evidence>
<protein>
    <recommendedName>
        <fullName evidence="6">non-specific serine/threonine protein kinase</fullName>
        <ecNumber evidence="6">2.7.11.1</ecNumber>
    </recommendedName>
</protein>
<evidence type="ECO:0000256" key="16">
    <source>
        <dbReference type="ARBA" id="ARBA00023212"/>
    </source>
</evidence>
<organism evidence="24 25">
    <name type="scientific">Octopus vulgaris</name>
    <name type="common">Common octopus</name>
    <dbReference type="NCBI Taxonomy" id="6645"/>
    <lineage>
        <taxon>Eukaryota</taxon>
        <taxon>Metazoa</taxon>
        <taxon>Spiralia</taxon>
        <taxon>Lophotrochozoa</taxon>
        <taxon>Mollusca</taxon>
        <taxon>Cephalopoda</taxon>
        <taxon>Coleoidea</taxon>
        <taxon>Octopodiformes</taxon>
        <taxon>Octopoda</taxon>
        <taxon>Incirrata</taxon>
        <taxon>Octopodidae</taxon>
        <taxon>Octopus</taxon>
    </lineage>
</organism>
<dbReference type="PROSITE" id="PS00107">
    <property type="entry name" value="PROTEIN_KINASE_ATP"/>
    <property type="match status" value="1"/>
</dbReference>
<evidence type="ECO:0000259" key="23">
    <source>
        <dbReference type="PROSITE" id="PS50011"/>
    </source>
</evidence>
<feature type="region of interest" description="Disordered" evidence="22">
    <location>
        <begin position="479"/>
        <end position="501"/>
    </location>
</feature>
<evidence type="ECO:0000256" key="14">
    <source>
        <dbReference type="ARBA" id="ARBA00022840"/>
    </source>
</evidence>
<proteinExistence type="inferred from homology"/>
<feature type="compositionally biased region" description="Basic residues" evidence="22">
    <location>
        <begin position="408"/>
        <end position="419"/>
    </location>
</feature>
<dbReference type="GO" id="GO:0046872">
    <property type="term" value="F:metal ion binding"/>
    <property type="evidence" value="ECO:0007669"/>
    <property type="project" value="UniProtKB-KW"/>
</dbReference>
<feature type="compositionally biased region" description="Low complexity" evidence="22">
    <location>
        <begin position="303"/>
        <end position="312"/>
    </location>
</feature>
<evidence type="ECO:0000256" key="2">
    <source>
        <dbReference type="ARBA" id="ARBA00004123"/>
    </source>
</evidence>
<comment type="similarity">
    <text evidence="5">Belongs to the protein kinase superfamily. CMGC Ser/Thr protein kinase family. CDC2/CDKX subfamily.</text>
</comment>
<dbReference type="AlphaFoldDB" id="A0AA36C006"/>
<sequence>MDQYQTIKQLGDGTYGSVILARKQDTSQLVAIKKMKKKFYSWDDCVSLREVKSLRKLNHPNIVKLKEVIRENNELYFIFEYMKENLYQMLKDRDRYLAESVVRNIIYQVLQGLTFMHKNGFFHRDLKPENLLCTGPDLIKIADFGLARETRSQPPYTDYVSTRWYRAPEVLLRATNYSSPIDMWAVGCIMAEVYTLRPLFPGSSEIDQIFKISSILGTPERKCWDEGYRLAASMNFRWPHCVPINLKTAVPNANNEGLAVMRDLMKWNPKDRPSASQTLKYNFFHVGVKLNGPKPQQQPPPQQQQQQQQQQLYHHHHHQQQPQHQQKQQQQHHHQQHQQKQQPGGHRMDGEVGGVKGGEVGSILREQYKYHMPHTHPQLKPLAENRNNTNILPTLTSGKTNQEPTPQLHHHSAKKTSARKRWGLDMSWDEPDSFDLTDVQNTKHSFLSGLKDKRTENNTSYIFDDIGFDEEFASFSKKKAPPVKAPMTNRQNSGQHTSRSSAKQFYLGKARYLPGINPTLGSGCKDNVALWSKPFTNLSRNNNTDFSWKPTPINLKKNSATYRRPSVGAALHGRPDWAAKYLKS</sequence>
<feature type="compositionally biased region" description="Polar residues" evidence="22">
    <location>
        <begin position="395"/>
        <end position="405"/>
    </location>
</feature>
<dbReference type="Gene3D" id="3.30.200.20">
    <property type="entry name" value="Phosphorylase Kinase, domain 1"/>
    <property type="match status" value="1"/>
</dbReference>
<dbReference type="Pfam" id="PF00069">
    <property type="entry name" value="Pkinase"/>
    <property type="match status" value="1"/>
</dbReference>
<keyword evidence="9" id="KW-0597">Phosphoprotein</keyword>
<accession>A0AA36C006</accession>
<feature type="region of interest" description="Disordered" evidence="22">
    <location>
        <begin position="395"/>
        <end position="419"/>
    </location>
</feature>
<keyword evidence="18" id="KW-0966">Cell projection</keyword>
<dbReference type="PROSITE" id="PS00108">
    <property type="entry name" value="PROTEIN_KINASE_ST"/>
    <property type="match status" value="1"/>
</dbReference>
<evidence type="ECO:0000256" key="12">
    <source>
        <dbReference type="ARBA" id="ARBA00022741"/>
    </source>
</evidence>
<comment type="catalytic activity">
    <reaction evidence="19">
        <text>L-threonyl-[protein] + ATP = O-phospho-L-threonyl-[protein] + ADP + H(+)</text>
        <dbReference type="Rhea" id="RHEA:46608"/>
        <dbReference type="Rhea" id="RHEA-COMP:11060"/>
        <dbReference type="Rhea" id="RHEA-COMP:11605"/>
        <dbReference type="ChEBI" id="CHEBI:15378"/>
        <dbReference type="ChEBI" id="CHEBI:30013"/>
        <dbReference type="ChEBI" id="CHEBI:30616"/>
        <dbReference type="ChEBI" id="CHEBI:61977"/>
        <dbReference type="ChEBI" id="CHEBI:456216"/>
        <dbReference type="EC" id="2.7.11.1"/>
    </reaction>
</comment>